<organism evidence="1">
    <name type="scientific">Eucalyptus grandis</name>
    <name type="common">Flooded gum</name>
    <dbReference type="NCBI Taxonomy" id="71139"/>
    <lineage>
        <taxon>Eukaryota</taxon>
        <taxon>Viridiplantae</taxon>
        <taxon>Streptophyta</taxon>
        <taxon>Embryophyta</taxon>
        <taxon>Tracheophyta</taxon>
        <taxon>Spermatophyta</taxon>
        <taxon>Magnoliopsida</taxon>
        <taxon>eudicotyledons</taxon>
        <taxon>Gunneridae</taxon>
        <taxon>Pentapetalae</taxon>
        <taxon>rosids</taxon>
        <taxon>malvids</taxon>
        <taxon>Myrtales</taxon>
        <taxon>Myrtaceae</taxon>
        <taxon>Myrtoideae</taxon>
        <taxon>Eucalypteae</taxon>
        <taxon>Eucalyptus</taxon>
    </lineage>
</organism>
<dbReference type="InParanoid" id="A0A058ZYL6"/>
<sequence length="72" mass="8558">MINLKKGMDKRMVLYKLMMARVRERKLYFLAWLQQSFPFALNASDVLYLKSLPSYHQHSRLVRSCCACMITI</sequence>
<evidence type="ECO:0000313" key="1">
    <source>
        <dbReference type="EMBL" id="KCW46902.1"/>
    </source>
</evidence>
<proteinExistence type="predicted"/>
<protein>
    <submittedName>
        <fullName evidence="1">Uncharacterized protein</fullName>
    </submittedName>
</protein>
<dbReference type="EMBL" id="KK198763">
    <property type="protein sequence ID" value="KCW46902.1"/>
    <property type="molecule type" value="Genomic_DNA"/>
</dbReference>
<reference evidence="1" key="1">
    <citation type="submission" date="2013-07" db="EMBL/GenBank/DDBJ databases">
        <title>The genome of Eucalyptus grandis.</title>
        <authorList>
            <person name="Schmutz J."/>
            <person name="Hayes R."/>
            <person name="Myburg A."/>
            <person name="Tuskan G."/>
            <person name="Grattapaglia D."/>
            <person name="Rokhsar D.S."/>
        </authorList>
    </citation>
    <scope>NUCLEOTIDE SEQUENCE</scope>
    <source>
        <tissue evidence="1">Leaf extractions</tissue>
    </source>
</reference>
<dbReference type="Gramene" id="KCW46902">
    <property type="protein sequence ID" value="KCW46902"/>
    <property type="gene ID" value="EUGRSUZ_K00724"/>
</dbReference>
<dbReference type="AlphaFoldDB" id="A0A058ZYL6"/>
<name>A0A058ZYL6_EUCGR</name>
<gene>
    <name evidence="1" type="ORF">EUGRSUZ_K00724</name>
</gene>
<accession>A0A058ZYL6</accession>